<gene>
    <name evidence="1" type="ORF">SAMN06265379_101532</name>
</gene>
<organism evidence="1 2">
    <name type="scientific">Saccharicrinis carchari</name>
    <dbReference type="NCBI Taxonomy" id="1168039"/>
    <lineage>
        <taxon>Bacteria</taxon>
        <taxon>Pseudomonadati</taxon>
        <taxon>Bacteroidota</taxon>
        <taxon>Bacteroidia</taxon>
        <taxon>Marinilabiliales</taxon>
        <taxon>Marinilabiliaceae</taxon>
        <taxon>Saccharicrinis</taxon>
    </lineage>
</organism>
<dbReference type="EMBL" id="FXTB01000001">
    <property type="protein sequence ID" value="SMO39982.1"/>
    <property type="molecule type" value="Genomic_DNA"/>
</dbReference>
<dbReference type="PANTHER" id="PTHR39169:SF1">
    <property type="entry name" value="MONOOXYGENASE YDHR-RELATED"/>
    <property type="match status" value="1"/>
</dbReference>
<name>A0A521AYQ4_SACCC</name>
<dbReference type="NCBIfam" id="NF008333">
    <property type="entry name" value="PRK11118.1"/>
    <property type="match status" value="1"/>
</dbReference>
<dbReference type="PANTHER" id="PTHR39169">
    <property type="match status" value="1"/>
</dbReference>
<sequence>MTVIMYVDFPHAGPFGEEMAKQMSGLAKSINNEPGMIWKIWTQNEADKTAGGVYLFNSRENAEKYLAMHSERLSQMGYSEIRGRIFEINELLSNINNGPFAQ</sequence>
<dbReference type="AlphaFoldDB" id="A0A521AYQ4"/>
<dbReference type="SUPFAM" id="SSF54909">
    <property type="entry name" value="Dimeric alpha+beta barrel"/>
    <property type="match status" value="1"/>
</dbReference>
<proteinExistence type="predicted"/>
<keyword evidence="2" id="KW-1185">Reference proteome</keyword>
<dbReference type="RefSeq" id="WP_142531894.1">
    <property type="nucleotide sequence ID" value="NZ_FXTB01000001.1"/>
</dbReference>
<dbReference type="Pfam" id="PF08803">
    <property type="entry name" value="ydhR"/>
    <property type="match status" value="1"/>
</dbReference>
<dbReference type="InterPro" id="IPR011008">
    <property type="entry name" value="Dimeric_a/b-barrel"/>
</dbReference>
<accession>A0A521AYQ4</accession>
<evidence type="ECO:0000313" key="2">
    <source>
        <dbReference type="Proteomes" id="UP000319040"/>
    </source>
</evidence>
<dbReference type="Proteomes" id="UP000319040">
    <property type="component" value="Unassembled WGS sequence"/>
</dbReference>
<evidence type="ECO:0000313" key="1">
    <source>
        <dbReference type="EMBL" id="SMO39982.1"/>
    </source>
</evidence>
<dbReference type="InterPro" id="IPR014910">
    <property type="entry name" value="YdhR"/>
</dbReference>
<dbReference type="OrthoDB" id="1440627at2"/>
<dbReference type="Gene3D" id="3.30.70.100">
    <property type="match status" value="1"/>
</dbReference>
<protein>
    <submittedName>
        <fullName evidence="1">Mono-oxygenase ydhR</fullName>
    </submittedName>
</protein>
<reference evidence="1 2" key="1">
    <citation type="submission" date="2017-05" db="EMBL/GenBank/DDBJ databases">
        <authorList>
            <person name="Varghese N."/>
            <person name="Submissions S."/>
        </authorList>
    </citation>
    <scope>NUCLEOTIDE SEQUENCE [LARGE SCALE GENOMIC DNA]</scope>
    <source>
        <strain evidence="1 2">DSM 27040</strain>
    </source>
</reference>